<feature type="transmembrane region" description="Helical" evidence="2">
    <location>
        <begin position="42"/>
        <end position="63"/>
    </location>
</feature>
<keyword evidence="2" id="KW-0472">Membrane</keyword>
<dbReference type="SUPFAM" id="SSF51735">
    <property type="entry name" value="NAD(P)-binding Rossmann-fold domains"/>
    <property type="match status" value="2"/>
</dbReference>
<comment type="similarity">
    <text evidence="1">Belongs to the polysaccharide synthase family.</text>
</comment>
<feature type="transmembrane region" description="Helical" evidence="2">
    <location>
        <begin position="12"/>
        <end position="30"/>
    </location>
</feature>
<proteinExistence type="inferred from homology"/>
<evidence type="ECO:0000313" key="4">
    <source>
        <dbReference type="EMBL" id="KHD05538.1"/>
    </source>
</evidence>
<protein>
    <submittedName>
        <fullName evidence="4">Multidrug MFS transporter</fullName>
    </submittedName>
</protein>
<evidence type="ECO:0000259" key="3">
    <source>
        <dbReference type="Pfam" id="PF02719"/>
    </source>
</evidence>
<organism evidence="4 5">
    <name type="scientific">Candidatus Thiomargarita nelsonii</name>
    <dbReference type="NCBI Taxonomy" id="1003181"/>
    <lineage>
        <taxon>Bacteria</taxon>
        <taxon>Pseudomonadati</taxon>
        <taxon>Pseudomonadota</taxon>
        <taxon>Gammaproteobacteria</taxon>
        <taxon>Thiotrichales</taxon>
        <taxon>Thiotrichaceae</taxon>
        <taxon>Thiomargarita</taxon>
    </lineage>
</organism>
<name>A0A0A6PGI9_9GAMM</name>
<dbReference type="InterPro" id="IPR051203">
    <property type="entry name" value="Polysaccharide_Synthase-Rel"/>
</dbReference>
<dbReference type="AlphaFoldDB" id="A0A0A6PGI9"/>
<feature type="domain" description="Polysaccharide biosynthesis protein CapD-like" evidence="3">
    <location>
        <begin position="286"/>
        <end position="568"/>
    </location>
</feature>
<accession>A0A0A6PGI9</accession>
<gene>
    <name evidence="4" type="ORF">PN36_13435</name>
</gene>
<feature type="transmembrane region" description="Helical" evidence="2">
    <location>
        <begin position="75"/>
        <end position="96"/>
    </location>
</feature>
<dbReference type="Pfam" id="PF13727">
    <property type="entry name" value="CoA_binding_3"/>
    <property type="match status" value="1"/>
</dbReference>
<dbReference type="InterPro" id="IPR003869">
    <property type="entry name" value="Polysac_CapD-like"/>
</dbReference>
<keyword evidence="2" id="KW-0812">Transmembrane</keyword>
<keyword evidence="5" id="KW-1185">Reference proteome</keyword>
<sequence>MSLLSRRLPIILHDICMVTLAWVLAFLGRYGLPLLPHVEAVFWQVLPIVIIVQSIVLWYGGLYRSIWRFTSMPDLSTILQGAIIGTLAIVLVLVLFNRIELVPRTSLLFYPCLLIFLLGMPRLLYRLWYEHSFKLLFKRQTGPQRVLVLGAGTSGDMLVRDMLRNYTCGYLPVAFLDDQVRLHGGKVQGVPVLGSIDKLSEFVKSLPVDVIVIAMPAATDEQMRRVVEYCERCTVPVRTLPKLDNLVNGQVSISALHDVAIEDLLGRAKIQLDWQIIEAGLRNKVVMVSGGGGSIGAELCRQIAGLNPTALVIVERCEYNLYQVEMQLRQDFPDLLLYAHLGDIVDAVAVYSILEHYHPEVIFHAAAYKHVPMLQSQVREAVRNNVLGTKIMAEAAAAQACEIFVLISTDKAVNPTNIMGATKRAAEIFCQAMNGRSATRFITVRFGNVLGSAGSVVPLFKAQIAKGGPLTVTDPEVSRYFMTIPEACQLILQAGAMGQGGEIFVLDMGKAIKIIYLAEQMIRLSGNVPEKDIGIVYTRLRPGEKLHEELFHADEKLCQTSHAKILLADHRTNDWDQLSDTLKQLVKACDNYVESDIKKVLKAIVPELNETSY</sequence>
<reference evidence="4 5" key="1">
    <citation type="journal article" date="2016" name="Front. Microbiol.">
        <title>Single-Cell (Meta-)Genomics of a Dimorphic Candidatus Thiomargarita nelsonii Reveals Genomic Plasticity.</title>
        <authorList>
            <person name="Flood B.E."/>
            <person name="Fliss P."/>
            <person name="Jones D.S."/>
            <person name="Dick G.J."/>
            <person name="Jain S."/>
            <person name="Kaster A.K."/>
            <person name="Winkel M."/>
            <person name="Mussmann M."/>
            <person name="Bailey J."/>
        </authorList>
    </citation>
    <scope>NUCLEOTIDE SEQUENCE [LARGE SCALE GENOMIC DNA]</scope>
    <source>
        <strain evidence="4">Hydrate Ridge</strain>
    </source>
</reference>
<dbReference type="Gene3D" id="3.40.50.720">
    <property type="entry name" value="NAD(P)-binding Rossmann-like Domain"/>
    <property type="match status" value="2"/>
</dbReference>
<comment type="caution">
    <text evidence="4">The sequence shown here is derived from an EMBL/GenBank/DDBJ whole genome shotgun (WGS) entry which is preliminary data.</text>
</comment>
<dbReference type="InterPro" id="IPR036291">
    <property type="entry name" value="NAD(P)-bd_dom_sf"/>
</dbReference>
<evidence type="ECO:0000256" key="1">
    <source>
        <dbReference type="ARBA" id="ARBA00007430"/>
    </source>
</evidence>
<dbReference type="Proteomes" id="UP000030428">
    <property type="component" value="Unassembled WGS sequence"/>
</dbReference>
<dbReference type="EMBL" id="JSZA02000045">
    <property type="protein sequence ID" value="KHD05538.1"/>
    <property type="molecule type" value="Genomic_DNA"/>
</dbReference>
<dbReference type="PANTHER" id="PTHR43318:SF1">
    <property type="entry name" value="POLYSACCHARIDE BIOSYNTHESIS PROTEIN EPSC-RELATED"/>
    <property type="match status" value="1"/>
</dbReference>
<dbReference type="PANTHER" id="PTHR43318">
    <property type="entry name" value="UDP-N-ACETYLGLUCOSAMINE 4,6-DEHYDRATASE"/>
    <property type="match status" value="1"/>
</dbReference>
<keyword evidence="2" id="KW-1133">Transmembrane helix</keyword>
<evidence type="ECO:0000313" key="5">
    <source>
        <dbReference type="Proteomes" id="UP000030428"/>
    </source>
</evidence>
<dbReference type="CDD" id="cd05237">
    <property type="entry name" value="UDP_invert_4-6DH_SDR_e"/>
    <property type="match status" value="1"/>
</dbReference>
<dbReference type="Pfam" id="PF02719">
    <property type="entry name" value="Polysacc_synt_2"/>
    <property type="match status" value="1"/>
</dbReference>
<feature type="transmembrane region" description="Helical" evidence="2">
    <location>
        <begin position="108"/>
        <end position="129"/>
    </location>
</feature>
<evidence type="ECO:0000256" key="2">
    <source>
        <dbReference type="SAM" id="Phobius"/>
    </source>
</evidence>